<feature type="domain" description="Spondin" evidence="1">
    <location>
        <begin position="1"/>
        <end position="137"/>
    </location>
</feature>
<evidence type="ECO:0000313" key="2">
    <source>
        <dbReference type="EMBL" id="CAD7262728.1"/>
    </source>
</evidence>
<organism evidence="2">
    <name type="scientific">Timema shepardi</name>
    <name type="common">Walking stick</name>
    <dbReference type="NCBI Taxonomy" id="629360"/>
    <lineage>
        <taxon>Eukaryota</taxon>
        <taxon>Metazoa</taxon>
        <taxon>Ecdysozoa</taxon>
        <taxon>Arthropoda</taxon>
        <taxon>Hexapoda</taxon>
        <taxon>Insecta</taxon>
        <taxon>Pterygota</taxon>
        <taxon>Neoptera</taxon>
        <taxon>Polyneoptera</taxon>
        <taxon>Phasmatodea</taxon>
        <taxon>Timematodea</taxon>
        <taxon>Timematoidea</taxon>
        <taxon>Timematidae</taxon>
        <taxon>Timema</taxon>
    </lineage>
</organism>
<dbReference type="EMBL" id="OC003039">
    <property type="protein sequence ID" value="CAD7262728.1"/>
    <property type="molecule type" value="Genomic_DNA"/>
</dbReference>
<name>A0A7R9G0T1_TIMSH</name>
<dbReference type="PROSITE" id="PS51020">
    <property type="entry name" value="SPONDIN"/>
    <property type="match status" value="1"/>
</dbReference>
<accession>A0A7R9G0T1</accession>
<reference evidence="2" key="1">
    <citation type="submission" date="2020-11" db="EMBL/GenBank/DDBJ databases">
        <authorList>
            <person name="Tran Van P."/>
        </authorList>
    </citation>
    <scope>NUCLEOTIDE SEQUENCE</scope>
</reference>
<proteinExistence type="predicted"/>
<dbReference type="Pfam" id="PF06468">
    <property type="entry name" value="Spond_N"/>
    <property type="match status" value="1"/>
</dbReference>
<dbReference type="InterPro" id="IPR038678">
    <property type="entry name" value="Spondin_N_sf"/>
</dbReference>
<protein>
    <recommendedName>
        <fullName evidence="1">Spondin domain-containing protein</fullName>
    </recommendedName>
</protein>
<dbReference type="Gene3D" id="2.60.40.2130">
    <property type="entry name" value="F-spondin domain"/>
    <property type="match status" value="1"/>
</dbReference>
<dbReference type="AlphaFoldDB" id="A0A7R9G0T1"/>
<sequence>MCMYSGSSQAPSYLFIVSYQSGFWLLCMSPGRSHAPSYQLFRVGRTASEGLRLFAETGRSHLLELENDIGVLDQFSGSPVPSGLGTSSTRFFVDSAHSRVGPMDAGSDNGLTFTSPDWSSEPPGPVTIITAHSPKHPAGSFFYPDIQELPVLATFHLHKDKVYRLSETQSNNVQPLEEVDNTVKQREMSNDVSFILPSPRVDKIRKSRMCRSSTWNLTLRHVDRSNSADIEDMLSVSYECVEPLVSLQCYMWTRAVHQKQESCKTRKTWGPALSILGGGSLVWFGQPLLSAGPSAL</sequence>
<evidence type="ECO:0000259" key="1">
    <source>
        <dbReference type="PROSITE" id="PS51020"/>
    </source>
</evidence>
<dbReference type="InterPro" id="IPR009465">
    <property type="entry name" value="Spondin_N"/>
</dbReference>
<gene>
    <name evidence="2" type="ORF">TSIB3V08_LOCUS6825</name>
</gene>